<feature type="domain" description="RmlD-like substrate binding" evidence="1">
    <location>
        <begin position="1"/>
        <end position="150"/>
    </location>
</feature>
<dbReference type="Pfam" id="PF04321">
    <property type="entry name" value="RmlD_sub_bind"/>
    <property type="match status" value="1"/>
</dbReference>
<dbReference type="InterPro" id="IPR029903">
    <property type="entry name" value="RmlD-like-bd"/>
</dbReference>
<dbReference type="GO" id="GO:0008831">
    <property type="term" value="F:dTDP-4-dehydrorhamnose reductase activity"/>
    <property type="evidence" value="ECO:0007669"/>
    <property type="project" value="TreeGrafter"/>
</dbReference>
<dbReference type="SUPFAM" id="SSF51735">
    <property type="entry name" value="NAD(P)-binding Rossmann-fold domains"/>
    <property type="match status" value="1"/>
</dbReference>
<dbReference type="GO" id="GO:0019305">
    <property type="term" value="P:dTDP-rhamnose biosynthetic process"/>
    <property type="evidence" value="ECO:0007669"/>
    <property type="project" value="TreeGrafter"/>
</dbReference>
<evidence type="ECO:0000313" key="2">
    <source>
        <dbReference type="EMBL" id="SVB45094.1"/>
    </source>
</evidence>
<dbReference type="GO" id="GO:0005829">
    <property type="term" value="C:cytosol"/>
    <property type="evidence" value="ECO:0007669"/>
    <property type="project" value="TreeGrafter"/>
</dbReference>
<dbReference type="PANTHER" id="PTHR10491:SF4">
    <property type="entry name" value="METHIONINE ADENOSYLTRANSFERASE 2 SUBUNIT BETA"/>
    <property type="match status" value="1"/>
</dbReference>
<dbReference type="InterPro" id="IPR036291">
    <property type="entry name" value="NAD(P)-bd_dom_sf"/>
</dbReference>
<dbReference type="CDD" id="cd05254">
    <property type="entry name" value="dTDP_HR_like_SDR_e"/>
    <property type="match status" value="1"/>
</dbReference>
<organism evidence="2">
    <name type="scientific">marine metagenome</name>
    <dbReference type="NCBI Taxonomy" id="408172"/>
    <lineage>
        <taxon>unclassified sequences</taxon>
        <taxon>metagenomes</taxon>
        <taxon>ecological metagenomes</taxon>
    </lineage>
</organism>
<evidence type="ECO:0000259" key="1">
    <source>
        <dbReference type="Pfam" id="PF04321"/>
    </source>
</evidence>
<gene>
    <name evidence="2" type="ORF">METZ01_LOCUS197948</name>
</gene>
<dbReference type="AlphaFoldDB" id="A0A382E4P2"/>
<reference evidence="2" key="1">
    <citation type="submission" date="2018-05" db="EMBL/GenBank/DDBJ databases">
        <authorList>
            <person name="Lanie J.A."/>
            <person name="Ng W.-L."/>
            <person name="Kazmierczak K.M."/>
            <person name="Andrzejewski T.M."/>
            <person name="Davidsen T.M."/>
            <person name="Wayne K.J."/>
            <person name="Tettelin H."/>
            <person name="Glass J.I."/>
            <person name="Rusch D."/>
            <person name="Podicherti R."/>
            <person name="Tsui H.-C.T."/>
            <person name="Winkler M.E."/>
        </authorList>
    </citation>
    <scope>NUCLEOTIDE SEQUENCE</scope>
</reference>
<dbReference type="EMBL" id="UINC01042447">
    <property type="protein sequence ID" value="SVB45094.1"/>
    <property type="molecule type" value="Genomic_DNA"/>
</dbReference>
<name>A0A382E4P2_9ZZZZ</name>
<dbReference type="PANTHER" id="PTHR10491">
    <property type="entry name" value="DTDP-4-DEHYDRORHAMNOSE REDUCTASE"/>
    <property type="match status" value="1"/>
</dbReference>
<sequence>MKVLILGGDGMLGHQLFKYFQERHDVRCTLHQDITKYTQYGLYDEINSYTGIDVMSFERVKEVVCDFMPEILVNCIGIIKQQSTAKESIPCIEINALLPHQLALLCKQVGARLIHFSTDCIFSGKKGNYLESDPSDAGDLYGKTKFLGEVNDDICLTLRTSIIGPELSRKKSLLEWFLAQEGTIKGFRKAIYSGFTSLEMSRIIELMFVHPKAYGVYQVSSEPINKY</sequence>
<dbReference type="Gene3D" id="3.40.50.720">
    <property type="entry name" value="NAD(P)-binding Rossmann-like Domain"/>
    <property type="match status" value="1"/>
</dbReference>
<accession>A0A382E4P2</accession>
<dbReference type="InterPro" id="IPR005913">
    <property type="entry name" value="dTDP_dehydrorham_reduct"/>
</dbReference>
<protein>
    <recommendedName>
        <fullName evidence="1">RmlD-like substrate binding domain-containing protein</fullName>
    </recommendedName>
</protein>
<proteinExistence type="predicted"/>
<feature type="non-terminal residue" evidence="2">
    <location>
        <position position="227"/>
    </location>
</feature>